<dbReference type="Proteomes" id="UP000000600">
    <property type="component" value="Unassembled WGS sequence"/>
</dbReference>
<organism evidence="1 2">
    <name type="scientific">Paramecium tetraurelia</name>
    <dbReference type="NCBI Taxonomy" id="5888"/>
    <lineage>
        <taxon>Eukaryota</taxon>
        <taxon>Sar</taxon>
        <taxon>Alveolata</taxon>
        <taxon>Ciliophora</taxon>
        <taxon>Intramacronucleata</taxon>
        <taxon>Oligohymenophorea</taxon>
        <taxon>Peniculida</taxon>
        <taxon>Parameciidae</taxon>
        <taxon>Paramecium</taxon>
    </lineage>
</organism>
<evidence type="ECO:0000313" key="1">
    <source>
        <dbReference type="EMBL" id="CAK86919.1"/>
    </source>
</evidence>
<dbReference type="EMBL" id="CT868596">
    <property type="protein sequence ID" value="CAK86919.1"/>
    <property type="molecule type" value="Genomic_DNA"/>
</dbReference>
<evidence type="ECO:0000313" key="2">
    <source>
        <dbReference type="Proteomes" id="UP000000600"/>
    </source>
</evidence>
<proteinExistence type="predicted"/>
<dbReference type="OrthoDB" id="1898221at2759"/>
<dbReference type="HOGENOM" id="CLU_2676403_0_0_1"/>
<dbReference type="GeneID" id="5040101"/>
<reference evidence="1 2" key="1">
    <citation type="journal article" date="2006" name="Nature">
        <title>Global trends of whole-genome duplications revealed by the ciliate Paramecium tetraurelia.</title>
        <authorList>
            <consortium name="Genoscope"/>
            <person name="Aury J.-M."/>
            <person name="Jaillon O."/>
            <person name="Duret L."/>
            <person name="Noel B."/>
            <person name="Jubin C."/>
            <person name="Porcel B.M."/>
            <person name="Segurens B."/>
            <person name="Daubin V."/>
            <person name="Anthouard V."/>
            <person name="Aiach N."/>
            <person name="Arnaiz O."/>
            <person name="Billaut A."/>
            <person name="Beisson J."/>
            <person name="Blanc I."/>
            <person name="Bouhouche K."/>
            <person name="Camara F."/>
            <person name="Duharcourt S."/>
            <person name="Guigo R."/>
            <person name="Gogendeau D."/>
            <person name="Katinka M."/>
            <person name="Keller A.-M."/>
            <person name="Kissmehl R."/>
            <person name="Klotz C."/>
            <person name="Koll F."/>
            <person name="Le Moue A."/>
            <person name="Lepere C."/>
            <person name="Malinsky S."/>
            <person name="Nowacki M."/>
            <person name="Nowak J.K."/>
            <person name="Plattner H."/>
            <person name="Poulain J."/>
            <person name="Ruiz F."/>
            <person name="Serrano V."/>
            <person name="Zagulski M."/>
            <person name="Dessen P."/>
            <person name="Betermier M."/>
            <person name="Weissenbach J."/>
            <person name="Scarpelli C."/>
            <person name="Schachter V."/>
            <person name="Sperling L."/>
            <person name="Meyer E."/>
            <person name="Cohen J."/>
            <person name="Wincker P."/>
        </authorList>
    </citation>
    <scope>NUCLEOTIDE SEQUENCE [LARGE SCALE GENOMIC DNA]</scope>
    <source>
        <strain evidence="1 2">Stock d4-2</strain>
    </source>
</reference>
<dbReference type="RefSeq" id="XP_001454316.1">
    <property type="nucleotide sequence ID" value="XM_001454279.1"/>
</dbReference>
<keyword evidence="2" id="KW-1185">Reference proteome</keyword>
<protein>
    <submittedName>
        <fullName evidence="1">Uncharacterized protein</fullName>
    </submittedName>
</protein>
<gene>
    <name evidence="1" type="ORF">GSPATT00020582001</name>
</gene>
<dbReference type="KEGG" id="ptm:GSPATT00020582001"/>
<sequence length="75" mass="9045">MKNLFKIQLIRTYGYRQWLHIGDIDKLDKKENFTITERIKELIITASSANMTLIQIQSKVKRTMTILFIQFYDYL</sequence>
<dbReference type="InParanoid" id="A0DV52"/>
<accession>A0DV52</accession>
<name>A0DV52_PARTE</name>
<dbReference type="AlphaFoldDB" id="A0DV52"/>